<evidence type="ECO:0000313" key="1">
    <source>
        <dbReference type="EMBL" id="KAK7029367.1"/>
    </source>
</evidence>
<sequence>MLVSYAPTNDAESRLSSRPCVRHNALENWPSQDFLTTAGQWSSTLSKLSIHLAAAYISDQGMSELLASLPNLEHLVVGLEGLAAPNVSSTSFVKKLAITDSDIMVVLPKLRKFTLTLSGIGVPTRMEKVEEFLRMAETRCRERIQNGTVVASLMTSRVTYFCSTQYHTMKSNDLTHKLGLDVIQRLSALEEVGAKCIIEGDINTTSSLL</sequence>
<dbReference type="EMBL" id="JAYKXP010000084">
    <property type="protein sequence ID" value="KAK7029367.1"/>
    <property type="molecule type" value="Genomic_DNA"/>
</dbReference>
<accession>A0AAW0BRV7</accession>
<keyword evidence="2" id="KW-1185">Reference proteome</keyword>
<organism evidence="1 2">
    <name type="scientific">Paramarasmius palmivorus</name>
    <dbReference type="NCBI Taxonomy" id="297713"/>
    <lineage>
        <taxon>Eukaryota</taxon>
        <taxon>Fungi</taxon>
        <taxon>Dikarya</taxon>
        <taxon>Basidiomycota</taxon>
        <taxon>Agaricomycotina</taxon>
        <taxon>Agaricomycetes</taxon>
        <taxon>Agaricomycetidae</taxon>
        <taxon>Agaricales</taxon>
        <taxon>Marasmiineae</taxon>
        <taxon>Marasmiaceae</taxon>
        <taxon>Paramarasmius</taxon>
    </lineage>
</organism>
<comment type="caution">
    <text evidence="1">The sequence shown here is derived from an EMBL/GenBank/DDBJ whole genome shotgun (WGS) entry which is preliminary data.</text>
</comment>
<proteinExistence type="predicted"/>
<evidence type="ECO:0000313" key="2">
    <source>
        <dbReference type="Proteomes" id="UP001383192"/>
    </source>
</evidence>
<gene>
    <name evidence="1" type="ORF">VNI00_014621</name>
</gene>
<name>A0AAW0BRV7_9AGAR</name>
<reference evidence="1 2" key="1">
    <citation type="submission" date="2024-01" db="EMBL/GenBank/DDBJ databases">
        <title>A draft genome for a cacao thread blight-causing isolate of Paramarasmius palmivorus.</title>
        <authorList>
            <person name="Baruah I.K."/>
            <person name="Bukari Y."/>
            <person name="Amoako-Attah I."/>
            <person name="Meinhardt L.W."/>
            <person name="Bailey B.A."/>
            <person name="Cohen S.P."/>
        </authorList>
    </citation>
    <scope>NUCLEOTIDE SEQUENCE [LARGE SCALE GENOMIC DNA]</scope>
    <source>
        <strain evidence="1 2">GH-12</strain>
    </source>
</reference>
<dbReference type="Proteomes" id="UP001383192">
    <property type="component" value="Unassembled WGS sequence"/>
</dbReference>
<dbReference type="AlphaFoldDB" id="A0AAW0BRV7"/>
<protein>
    <submittedName>
        <fullName evidence="1">Uncharacterized protein</fullName>
    </submittedName>
</protein>